<evidence type="ECO:0000313" key="1">
    <source>
        <dbReference type="EMBL" id="KKM26694.1"/>
    </source>
</evidence>
<reference evidence="1" key="1">
    <citation type="journal article" date="2015" name="Nature">
        <title>Complex archaea that bridge the gap between prokaryotes and eukaryotes.</title>
        <authorList>
            <person name="Spang A."/>
            <person name="Saw J.H."/>
            <person name="Jorgensen S.L."/>
            <person name="Zaremba-Niedzwiedzka K."/>
            <person name="Martijn J."/>
            <person name="Lind A.E."/>
            <person name="van Eijk R."/>
            <person name="Schleper C."/>
            <person name="Guy L."/>
            <person name="Ettema T.J."/>
        </authorList>
    </citation>
    <scope>NUCLEOTIDE SEQUENCE</scope>
</reference>
<sequence length="49" mass="6331">MDDKQKTIEEHFKKMNYEINHRTWLYKIGFRETHSVLYYLEYGTWFRKR</sequence>
<accession>A0A0F9J2P8</accession>
<proteinExistence type="predicted"/>
<dbReference type="AlphaFoldDB" id="A0A0F9J2P8"/>
<protein>
    <submittedName>
        <fullName evidence="1">Uncharacterized protein</fullName>
    </submittedName>
</protein>
<dbReference type="EMBL" id="LAZR01012466">
    <property type="protein sequence ID" value="KKM26694.1"/>
    <property type="molecule type" value="Genomic_DNA"/>
</dbReference>
<gene>
    <name evidence="1" type="ORF">LCGC14_1582280</name>
</gene>
<name>A0A0F9J2P8_9ZZZZ</name>
<comment type="caution">
    <text evidence="1">The sequence shown here is derived from an EMBL/GenBank/DDBJ whole genome shotgun (WGS) entry which is preliminary data.</text>
</comment>
<organism evidence="1">
    <name type="scientific">marine sediment metagenome</name>
    <dbReference type="NCBI Taxonomy" id="412755"/>
    <lineage>
        <taxon>unclassified sequences</taxon>
        <taxon>metagenomes</taxon>
        <taxon>ecological metagenomes</taxon>
    </lineage>
</organism>